<dbReference type="Proteomes" id="UP000621386">
    <property type="component" value="Unassembled WGS sequence"/>
</dbReference>
<feature type="transmembrane region" description="Helical" evidence="2">
    <location>
        <begin position="202"/>
        <end position="224"/>
    </location>
</feature>
<feature type="transmembrane region" description="Helical" evidence="2">
    <location>
        <begin position="105"/>
        <end position="129"/>
    </location>
</feature>
<sequence length="288" mass="31553">MSGGKAPDQRRQTVLRHADQRWRSTVRRFEASGAGRLWDRLSSVDFFGHSFQLAALAFLCFFPFLIIITAAAGRHAAAVVVGWLGLNQQAAQAVASLFTPTTSSYTLTVTSAALLLFGAMAVAGTLQSWYRMLFDVTAGGWRNTAAQFAWLAWLFAYAITQSEFGRAFDSWFLLSLVGFLWAVLFWWGSMYVLLARAVPWRALFLPALVTSVCWTGLGVFSAYYFSAAIVANEQKYGPIGVVMAILSWLVAVGVVIHLGATVGRMVRVTNDRPSGAPGHRKPADGNRQ</sequence>
<comment type="caution">
    <text evidence="3">The sequence shown here is derived from an EMBL/GenBank/DDBJ whole genome shotgun (WGS) entry which is preliminary data.</text>
</comment>
<dbReference type="EMBL" id="JAERRH010000007">
    <property type="protein sequence ID" value="MBL1106995.1"/>
    <property type="molecule type" value="Genomic_DNA"/>
</dbReference>
<gene>
    <name evidence="3" type="ORF">JK361_20700</name>
</gene>
<evidence type="ECO:0000313" key="4">
    <source>
        <dbReference type="Proteomes" id="UP000621386"/>
    </source>
</evidence>
<proteinExistence type="predicted"/>
<feature type="transmembrane region" description="Helical" evidence="2">
    <location>
        <begin position="236"/>
        <end position="258"/>
    </location>
</feature>
<reference evidence="3 4" key="1">
    <citation type="submission" date="2021-01" db="EMBL/GenBank/DDBJ databases">
        <title>WGS of actinomycetes isolated from Thailand.</title>
        <authorList>
            <person name="Thawai C."/>
        </authorList>
    </citation>
    <scope>NUCLEOTIDE SEQUENCE [LARGE SCALE GENOMIC DNA]</scope>
    <source>
        <strain evidence="3 4">CH5-8</strain>
    </source>
</reference>
<keyword evidence="4" id="KW-1185">Reference proteome</keyword>
<keyword evidence="2" id="KW-1133">Transmembrane helix</keyword>
<evidence type="ECO:0000256" key="2">
    <source>
        <dbReference type="SAM" id="Phobius"/>
    </source>
</evidence>
<name>A0ABS1P478_9ACTN</name>
<keyword evidence="2" id="KW-0472">Membrane</keyword>
<feature type="region of interest" description="Disordered" evidence="1">
    <location>
        <begin position="269"/>
        <end position="288"/>
    </location>
</feature>
<evidence type="ECO:0000313" key="3">
    <source>
        <dbReference type="EMBL" id="MBL1106995.1"/>
    </source>
</evidence>
<organism evidence="3 4">
    <name type="scientific">Streptomyces musisoli</name>
    <dbReference type="NCBI Taxonomy" id="2802280"/>
    <lineage>
        <taxon>Bacteria</taxon>
        <taxon>Bacillati</taxon>
        <taxon>Actinomycetota</taxon>
        <taxon>Actinomycetes</taxon>
        <taxon>Kitasatosporales</taxon>
        <taxon>Streptomycetaceae</taxon>
        <taxon>Streptomyces</taxon>
    </lineage>
</organism>
<accession>A0ABS1P478</accession>
<dbReference type="RefSeq" id="WP_201820499.1">
    <property type="nucleotide sequence ID" value="NZ_JAERRH010000007.1"/>
</dbReference>
<keyword evidence="2" id="KW-0812">Transmembrane</keyword>
<feature type="transmembrane region" description="Helical" evidence="2">
    <location>
        <begin position="46"/>
        <end position="69"/>
    </location>
</feature>
<feature type="transmembrane region" description="Helical" evidence="2">
    <location>
        <begin position="141"/>
        <end position="159"/>
    </location>
</feature>
<protein>
    <submittedName>
        <fullName evidence="3">Ribonuclease BN</fullName>
    </submittedName>
</protein>
<evidence type="ECO:0000256" key="1">
    <source>
        <dbReference type="SAM" id="MobiDB-lite"/>
    </source>
</evidence>
<feature type="transmembrane region" description="Helical" evidence="2">
    <location>
        <begin position="171"/>
        <end position="195"/>
    </location>
</feature>